<organism evidence="2 3">
    <name type="scientific">Amycolatopsis heterodermiae</name>
    <dbReference type="NCBI Taxonomy" id="3110235"/>
    <lineage>
        <taxon>Bacteria</taxon>
        <taxon>Bacillati</taxon>
        <taxon>Actinomycetota</taxon>
        <taxon>Actinomycetes</taxon>
        <taxon>Pseudonocardiales</taxon>
        <taxon>Pseudonocardiaceae</taxon>
        <taxon>Amycolatopsis</taxon>
    </lineage>
</organism>
<feature type="compositionally biased region" description="Basic and acidic residues" evidence="1">
    <location>
        <begin position="19"/>
        <end position="44"/>
    </location>
</feature>
<evidence type="ECO:0000313" key="2">
    <source>
        <dbReference type="EMBL" id="MEA5364808.1"/>
    </source>
</evidence>
<keyword evidence="3" id="KW-1185">Reference proteome</keyword>
<feature type="region of interest" description="Disordered" evidence="1">
    <location>
        <begin position="1"/>
        <end position="63"/>
    </location>
</feature>
<accession>A0ABU5REW5</accession>
<dbReference type="EMBL" id="JAYFSI010000010">
    <property type="protein sequence ID" value="MEA5364808.1"/>
    <property type="molecule type" value="Genomic_DNA"/>
</dbReference>
<reference evidence="2 3" key="1">
    <citation type="submission" date="2023-12" db="EMBL/GenBank/DDBJ databases">
        <title>Amycolatopsis sp. V23-08.</title>
        <authorList>
            <person name="Somphong A."/>
        </authorList>
    </citation>
    <scope>NUCLEOTIDE SEQUENCE [LARGE SCALE GENOMIC DNA]</scope>
    <source>
        <strain evidence="2 3">V23-08</strain>
    </source>
</reference>
<evidence type="ECO:0000313" key="3">
    <source>
        <dbReference type="Proteomes" id="UP001304298"/>
    </source>
</evidence>
<evidence type="ECO:0000256" key="1">
    <source>
        <dbReference type="SAM" id="MobiDB-lite"/>
    </source>
</evidence>
<comment type="caution">
    <text evidence="2">The sequence shown here is derived from an EMBL/GenBank/DDBJ whole genome shotgun (WGS) entry which is preliminary data.</text>
</comment>
<name>A0ABU5REW5_9PSEU</name>
<proteinExistence type="predicted"/>
<protein>
    <submittedName>
        <fullName evidence="2">Uncharacterized protein</fullName>
    </submittedName>
</protein>
<dbReference type="Proteomes" id="UP001304298">
    <property type="component" value="Unassembled WGS sequence"/>
</dbReference>
<dbReference type="RefSeq" id="WP_323332852.1">
    <property type="nucleotide sequence ID" value="NZ_JAYFSI010000010.1"/>
</dbReference>
<gene>
    <name evidence="2" type="ORF">VA596_35115</name>
</gene>
<sequence>MSSLAPSRWRLPVPPRPSSTERKHEVKLEAKAEKNRLKVGEETKINGSFADPSGQKPLSRASA</sequence>